<feature type="transmembrane region" description="Helical" evidence="1">
    <location>
        <begin position="48"/>
        <end position="68"/>
    </location>
</feature>
<keyword evidence="1" id="KW-0812">Transmembrane</keyword>
<organism evidence="2">
    <name type="scientific">Oryza brachyantha</name>
    <name type="common">malo sina</name>
    <dbReference type="NCBI Taxonomy" id="4533"/>
    <lineage>
        <taxon>Eukaryota</taxon>
        <taxon>Viridiplantae</taxon>
        <taxon>Streptophyta</taxon>
        <taxon>Embryophyta</taxon>
        <taxon>Tracheophyta</taxon>
        <taxon>Spermatophyta</taxon>
        <taxon>Magnoliopsida</taxon>
        <taxon>Liliopsida</taxon>
        <taxon>Poales</taxon>
        <taxon>Poaceae</taxon>
        <taxon>BOP clade</taxon>
        <taxon>Oryzoideae</taxon>
        <taxon>Oryzeae</taxon>
        <taxon>Oryzinae</taxon>
        <taxon>Oryza</taxon>
    </lineage>
</organism>
<dbReference type="Proteomes" id="UP000006038">
    <property type="component" value="Unassembled WGS sequence"/>
</dbReference>
<dbReference type="EnsemblPlants" id="OB02G40140.1">
    <property type="protein sequence ID" value="OB02G40140.1"/>
    <property type="gene ID" value="OB02G40140"/>
</dbReference>
<keyword evidence="1" id="KW-1133">Transmembrane helix</keyword>
<sequence>MQMHACSEARERDAKMRSSACAAVNSFLTSIVWLARNSRFVDVCFFFLFLRLFWFISLFDFGLSCTGLKQNDI</sequence>
<evidence type="ECO:0000256" key="1">
    <source>
        <dbReference type="SAM" id="Phobius"/>
    </source>
</evidence>
<keyword evidence="3" id="KW-1185">Reference proteome</keyword>
<accession>J3LH97</accession>
<evidence type="ECO:0000313" key="2">
    <source>
        <dbReference type="EnsemblPlants" id="OB02G40140.1"/>
    </source>
</evidence>
<reference evidence="2" key="1">
    <citation type="submission" date="2013-04" db="UniProtKB">
        <authorList>
            <consortium name="EnsemblPlants"/>
        </authorList>
    </citation>
    <scope>IDENTIFICATION</scope>
</reference>
<name>J3LH97_ORYBR</name>
<keyword evidence="1" id="KW-0472">Membrane</keyword>
<dbReference type="AlphaFoldDB" id="J3LH97"/>
<evidence type="ECO:0000313" key="3">
    <source>
        <dbReference type="Proteomes" id="UP000006038"/>
    </source>
</evidence>
<proteinExistence type="predicted"/>
<dbReference type="HOGENOM" id="CLU_2708751_0_0_1"/>
<protein>
    <submittedName>
        <fullName evidence="2">Uncharacterized protein</fullName>
    </submittedName>
</protein>
<dbReference type="Gramene" id="OB02G40140.1">
    <property type="protein sequence ID" value="OB02G40140.1"/>
    <property type="gene ID" value="OB02G40140"/>
</dbReference>